<feature type="transmembrane region" description="Helical" evidence="2">
    <location>
        <begin position="555"/>
        <end position="575"/>
    </location>
</feature>
<feature type="region of interest" description="Disordered" evidence="1">
    <location>
        <begin position="1102"/>
        <end position="1171"/>
    </location>
</feature>
<comment type="caution">
    <text evidence="5">The sequence shown here is derived from an EMBL/GenBank/DDBJ whole genome shotgun (WGS) entry which is preliminary data.</text>
</comment>
<gene>
    <name evidence="5" type="ORF">TrLO_g1768</name>
</gene>
<feature type="transmembrane region" description="Helical" evidence="2">
    <location>
        <begin position="747"/>
        <end position="768"/>
    </location>
</feature>
<dbReference type="Proteomes" id="UP001165122">
    <property type="component" value="Unassembled WGS sequence"/>
</dbReference>
<feature type="transmembrane region" description="Helical" evidence="2">
    <location>
        <begin position="514"/>
        <end position="534"/>
    </location>
</feature>
<evidence type="ECO:0000313" key="6">
    <source>
        <dbReference type="Proteomes" id="UP001165122"/>
    </source>
</evidence>
<reference evidence="6" key="1">
    <citation type="journal article" date="2023" name="Commun. Biol.">
        <title>Genome analysis of Parmales, the sister group of diatoms, reveals the evolutionary specialization of diatoms from phago-mixotrophs to photoautotrophs.</title>
        <authorList>
            <person name="Ban H."/>
            <person name="Sato S."/>
            <person name="Yoshikawa S."/>
            <person name="Yamada K."/>
            <person name="Nakamura Y."/>
            <person name="Ichinomiya M."/>
            <person name="Sato N."/>
            <person name="Blanc-Mathieu R."/>
            <person name="Endo H."/>
            <person name="Kuwata A."/>
            <person name="Ogata H."/>
        </authorList>
    </citation>
    <scope>NUCLEOTIDE SEQUENCE [LARGE SCALE GENOMIC DNA]</scope>
    <source>
        <strain evidence="6">NIES 3700</strain>
    </source>
</reference>
<keyword evidence="2" id="KW-1133">Transmembrane helix</keyword>
<dbReference type="OrthoDB" id="193486at2759"/>
<dbReference type="SMART" id="SM01411">
    <property type="entry name" value="Ephrin_rec_like"/>
    <property type="match status" value="6"/>
</dbReference>
<keyword evidence="2" id="KW-0812">Transmembrane</keyword>
<dbReference type="PANTHER" id="PTHR46967">
    <property type="entry name" value="INSULIN-LIKE GROWTH FACTOR BINDING PROTEIN,N-TERMINAL"/>
    <property type="match status" value="1"/>
</dbReference>
<dbReference type="Gene3D" id="2.10.50.10">
    <property type="entry name" value="Tumor Necrosis Factor Receptor, subunit A, domain 2"/>
    <property type="match status" value="1"/>
</dbReference>
<protein>
    <recommendedName>
        <fullName evidence="4">Tyrosine-protein kinase ephrin type A/B receptor-like domain-containing protein</fullName>
    </recommendedName>
</protein>
<feature type="signal peptide" evidence="3">
    <location>
        <begin position="1"/>
        <end position="30"/>
    </location>
</feature>
<evidence type="ECO:0000256" key="2">
    <source>
        <dbReference type="SAM" id="Phobius"/>
    </source>
</evidence>
<organism evidence="5 6">
    <name type="scientific">Triparma laevis f. longispina</name>
    <dbReference type="NCBI Taxonomy" id="1714387"/>
    <lineage>
        <taxon>Eukaryota</taxon>
        <taxon>Sar</taxon>
        <taxon>Stramenopiles</taxon>
        <taxon>Ochrophyta</taxon>
        <taxon>Bolidophyceae</taxon>
        <taxon>Parmales</taxon>
        <taxon>Triparmaceae</taxon>
        <taxon>Triparma</taxon>
    </lineage>
</organism>
<evidence type="ECO:0000256" key="1">
    <source>
        <dbReference type="SAM" id="MobiDB-lite"/>
    </source>
</evidence>
<dbReference type="SUPFAM" id="SSF57184">
    <property type="entry name" value="Growth factor receptor domain"/>
    <property type="match status" value="2"/>
</dbReference>
<feature type="chain" id="PRO_5040964165" description="Tyrosine-protein kinase ephrin type A/B receptor-like domain-containing protein" evidence="3">
    <location>
        <begin position="31"/>
        <end position="1171"/>
    </location>
</feature>
<feature type="transmembrane region" description="Helical" evidence="2">
    <location>
        <begin position="595"/>
        <end position="616"/>
    </location>
</feature>
<evidence type="ECO:0000259" key="4">
    <source>
        <dbReference type="Pfam" id="PF07699"/>
    </source>
</evidence>
<accession>A0A9W7C8W4</accession>
<feature type="transmembrane region" description="Helical" evidence="2">
    <location>
        <begin position="780"/>
        <end position="800"/>
    </location>
</feature>
<name>A0A9W7C8W4_9STRA</name>
<keyword evidence="2" id="KW-0472">Membrane</keyword>
<sequence>MIPKTFLPPSFPLPFLLLLLLLLFSSPSSSAPTFPIPPTARNLEYSEDVGKYCSSEAGNLAAGLNYYTTCEAGYYCPGHEPSSTYLTCWGNGGIDDQWSSPRKVCPSGKYSLSGAGSCTLCDAGKASASTMATSSAVCQDCTEGKYSGAGSDACTACNSGRYNSNTASPSASYCTECVGGTYNPDTGSTTQEACKDCGEGKYSGAGSDACTDCGTGKYNANTKSQSESYCTECVGGTANPNTGSTGEEACVDCGEGMYSDPGSSACTDCAKGKYNPKARSPECTKCVGGKYNIHMRSDTVGDCKNCTAGKYSPTVAATTEEKCTDCEKGYFSGEGQTAQTICAKGKWNNETAQSLCHTCIAGTYNDKFGMKFKQNCTKCPENTYSNVVGATSNATCTKCPSGKASGEGSTYCLSTGVPAFIQAVTTTASVAAATAVTASVGGAFASLGQQLALPDVAETLSFKGIGSGMAWLNFQVRPPFRIGTRIQEPIPGSRVTLTANEQFLLSMDMSAEELWLGNFIFILVGAVVFVKLHLRFAGYITRKLAIYFNNPKFRLPASLLFPAPEVLLFFVYYQGVVQTAMVTMNSGEVHGFVKFLASLQIIAVLGVLGFFAWFCWNPNKRIRTVSVAMDPRLRSMSKEQREEALPSDIELVKYKDSNSKESNLSIKDRYRLAVYELKNKTGKWSLDLDRKNNRNNTIANRVTTLFFASFSSVFAKMTAVGFTFFFLDCFRKILFIFILTVFAENGAAQAGMSAALAIGSMVCLGFLLPYQKMSSNFSEFFIYFMQLLTLLMPFFAHLGVVDFANAIKVMTDATLATITFSLLRTLFRSCWGPVQSLYERVSCCHPENIFVTQAEQVAEAIADAAGEALAKIPGKLQAKLKQPTTKFYTAAMGAKRTGMSNLECMETGTEAFVEDLQKTLGENMDNRMSMDMSSRMSTPFDQRTSDSDMRLWKKLSDQLTPAICSLISAEIEEAGSDAVKNLKEQIPLLKVLPTASLEAVANMKLLAFLMPTIEERVAKVVSLLIGDGDFKQAVGEEGIAAVVAAAGEEMESKEIEVNEDVNGELVTKTVINKEFVAAKLRSIKSKGARGVVKAKDMMDKGRDRVKSVGEKGRDRVKSFGKSYWGGSKGGGEEAEKDDSDNDNIRMSDNPMFDQKKKGGGGAYDMSDVNNV</sequence>
<dbReference type="InterPro" id="IPR009030">
    <property type="entry name" value="Growth_fac_rcpt_cys_sf"/>
</dbReference>
<dbReference type="EMBL" id="BRXW01000020">
    <property type="protein sequence ID" value="GMI00211.1"/>
    <property type="molecule type" value="Genomic_DNA"/>
</dbReference>
<keyword evidence="3" id="KW-0732">Signal</keyword>
<feature type="transmembrane region" description="Helical" evidence="2">
    <location>
        <begin position="704"/>
        <end position="727"/>
    </location>
</feature>
<feature type="compositionally biased region" description="Acidic residues" evidence="1">
    <location>
        <begin position="1132"/>
        <end position="1141"/>
    </location>
</feature>
<feature type="domain" description="Tyrosine-protein kinase ephrin type A/B receptor-like" evidence="4">
    <location>
        <begin position="256"/>
        <end position="303"/>
    </location>
</feature>
<feature type="compositionally biased region" description="Basic and acidic residues" evidence="1">
    <location>
        <begin position="1102"/>
        <end position="1117"/>
    </location>
</feature>
<evidence type="ECO:0000313" key="5">
    <source>
        <dbReference type="EMBL" id="GMI00211.1"/>
    </source>
</evidence>
<dbReference type="Pfam" id="PF07699">
    <property type="entry name" value="Ephrin_rec_like"/>
    <property type="match status" value="1"/>
</dbReference>
<dbReference type="InterPro" id="IPR011641">
    <property type="entry name" value="Tyr-kin_ephrin_A/B_rcpt-like"/>
</dbReference>
<dbReference type="AlphaFoldDB" id="A0A9W7C8W4"/>
<dbReference type="PANTHER" id="PTHR46967:SF2">
    <property type="entry name" value="SUSHI, VON WILLEBRAND FACTOR TYPE A, EGF AND PENTRAXIN DOMAIN-CONTAINING PROTEIN 1-LIKE"/>
    <property type="match status" value="1"/>
</dbReference>
<keyword evidence="6" id="KW-1185">Reference proteome</keyword>
<proteinExistence type="predicted"/>
<evidence type="ECO:0000256" key="3">
    <source>
        <dbReference type="SAM" id="SignalP"/>
    </source>
</evidence>